<accession>A0ABV5GQ14</accession>
<organism evidence="1 2">
    <name type="scientific">Flavobacterium jumunjinense</name>
    <dbReference type="NCBI Taxonomy" id="998845"/>
    <lineage>
        <taxon>Bacteria</taxon>
        <taxon>Pseudomonadati</taxon>
        <taxon>Bacteroidota</taxon>
        <taxon>Flavobacteriia</taxon>
        <taxon>Flavobacteriales</taxon>
        <taxon>Flavobacteriaceae</taxon>
        <taxon>Flavobacterium</taxon>
    </lineage>
</organism>
<sequence length="67" mass="7759">MFLNSIDRLKKYKKQIELTLCLLDISPVLLPCEIEVLKEISHKNIEVINNAIAREIEVIDVQVLKPM</sequence>
<reference evidence="1 2" key="1">
    <citation type="submission" date="2024-09" db="EMBL/GenBank/DDBJ databases">
        <authorList>
            <person name="Sun Q."/>
            <person name="Mori K."/>
        </authorList>
    </citation>
    <scope>NUCLEOTIDE SEQUENCE [LARGE SCALE GENOMIC DNA]</scope>
    <source>
        <strain evidence="1 2">CECT 7955</strain>
    </source>
</reference>
<name>A0ABV5GQ14_9FLAO</name>
<keyword evidence="2" id="KW-1185">Reference proteome</keyword>
<proteinExistence type="predicted"/>
<protein>
    <submittedName>
        <fullName evidence="1">Uncharacterized protein</fullName>
    </submittedName>
</protein>
<comment type="caution">
    <text evidence="1">The sequence shown here is derived from an EMBL/GenBank/DDBJ whole genome shotgun (WGS) entry which is preliminary data.</text>
</comment>
<dbReference type="RefSeq" id="WP_236453141.1">
    <property type="nucleotide sequence ID" value="NZ_CBCSGE010000026.1"/>
</dbReference>
<gene>
    <name evidence="1" type="ORF">ACFFVF_13205</name>
</gene>
<evidence type="ECO:0000313" key="1">
    <source>
        <dbReference type="EMBL" id="MFB9097479.1"/>
    </source>
</evidence>
<evidence type="ECO:0000313" key="2">
    <source>
        <dbReference type="Proteomes" id="UP001589607"/>
    </source>
</evidence>
<dbReference type="Proteomes" id="UP001589607">
    <property type="component" value="Unassembled WGS sequence"/>
</dbReference>
<dbReference type="EMBL" id="JBHMEY010000054">
    <property type="protein sequence ID" value="MFB9097479.1"/>
    <property type="molecule type" value="Genomic_DNA"/>
</dbReference>